<name>A0A942TEC9_9BACI</name>
<gene>
    <name evidence="2" type="ORF">KHA97_14805</name>
</gene>
<feature type="transmembrane region" description="Helical" evidence="1">
    <location>
        <begin position="65"/>
        <end position="86"/>
    </location>
</feature>
<keyword evidence="1" id="KW-0812">Transmembrane</keyword>
<dbReference type="RefSeq" id="WP_213125473.1">
    <property type="nucleotide sequence ID" value="NZ_JAGYPG010000002.1"/>
</dbReference>
<evidence type="ECO:0000313" key="2">
    <source>
        <dbReference type="EMBL" id="MBS4196335.1"/>
    </source>
</evidence>
<feature type="transmembrane region" description="Helical" evidence="1">
    <location>
        <begin position="92"/>
        <end position="116"/>
    </location>
</feature>
<feature type="transmembrane region" description="Helical" evidence="1">
    <location>
        <begin position="156"/>
        <end position="175"/>
    </location>
</feature>
<accession>A0A942TEC9</accession>
<keyword evidence="1" id="KW-1133">Transmembrane helix</keyword>
<evidence type="ECO:0000313" key="3">
    <source>
        <dbReference type="Proteomes" id="UP000681414"/>
    </source>
</evidence>
<dbReference type="Proteomes" id="UP000681414">
    <property type="component" value="Unassembled WGS sequence"/>
</dbReference>
<keyword evidence="3" id="KW-1185">Reference proteome</keyword>
<feature type="transmembrane region" description="Helical" evidence="1">
    <location>
        <begin position="123"/>
        <end position="144"/>
    </location>
</feature>
<dbReference type="AlphaFoldDB" id="A0A942TEC9"/>
<evidence type="ECO:0000256" key="1">
    <source>
        <dbReference type="SAM" id="Phobius"/>
    </source>
</evidence>
<proteinExistence type="predicted"/>
<sequence length="186" mass="20989">MNNKASVDFITKTAISVACFLCILICIICNFSVTGKLTWSLYPITSILFLWLMIIPLFQFKRNKVGKALVSFSIFIIPFLLILNIIMGGTKLMLSLGIPVSLVAIFYMWVIYFLFLTIKTVKWITVSVSILLGIPVGIIISTIISKFINQPIIDAWDILSYGIMIMISIIIFFIGRTRKRLSVNHG</sequence>
<dbReference type="EMBL" id="JAGYPG010000002">
    <property type="protein sequence ID" value="MBS4196335.1"/>
    <property type="molecule type" value="Genomic_DNA"/>
</dbReference>
<organism evidence="2 3">
    <name type="scientific">Lederbergia citri</name>
    <dbReference type="NCBI Taxonomy" id="2833580"/>
    <lineage>
        <taxon>Bacteria</taxon>
        <taxon>Bacillati</taxon>
        <taxon>Bacillota</taxon>
        <taxon>Bacilli</taxon>
        <taxon>Bacillales</taxon>
        <taxon>Bacillaceae</taxon>
        <taxon>Lederbergia</taxon>
    </lineage>
</organism>
<feature type="transmembrane region" description="Helical" evidence="1">
    <location>
        <begin position="39"/>
        <end position="58"/>
    </location>
</feature>
<keyword evidence="1" id="KW-0472">Membrane</keyword>
<reference evidence="2 3" key="1">
    <citation type="submission" date="2021-05" db="EMBL/GenBank/DDBJ databases">
        <title>Novel Bacillus species.</title>
        <authorList>
            <person name="Liu G."/>
        </authorList>
    </citation>
    <scope>NUCLEOTIDE SEQUENCE [LARGE SCALE GENOMIC DNA]</scope>
    <source>
        <strain evidence="3">FJAT-49780</strain>
    </source>
</reference>
<comment type="caution">
    <text evidence="2">The sequence shown here is derived from an EMBL/GenBank/DDBJ whole genome shotgun (WGS) entry which is preliminary data.</text>
</comment>
<feature type="transmembrane region" description="Helical" evidence="1">
    <location>
        <begin position="12"/>
        <end position="33"/>
    </location>
</feature>
<protein>
    <submittedName>
        <fullName evidence="2">Uncharacterized protein</fullName>
    </submittedName>
</protein>